<keyword evidence="11" id="KW-1185">Reference proteome</keyword>
<evidence type="ECO:0000256" key="6">
    <source>
        <dbReference type="ARBA" id="ARBA00023237"/>
    </source>
</evidence>
<evidence type="ECO:0000256" key="4">
    <source>
        <dbReference type="ARBA" id="ARBA00022692"/>
    </source>
</evidence>
<dbReference type="Gene3D" id="3.55.50.30">
    <property type="match status" value="1"/>
</dbReference>
<evidence type="ECO:0000313" key="10">
    <source>
        <dbReference type="EMBL" id="PTD97765.1"/>
    </source>
</evidence>
<name>A0A2T4IJ23_9RHOO</name>
<evidence type="ECO:0000259" key="9">
    <source>
        <dbReference type="SMART" id="SM00965"/>
    </source>
</evidence>
<reference evidence="10 11" key="2">
    <citation type="submission" date="2018-04" db="EMBL/GenBank/DDBJ databases">
        <title>Thauera lacus sp. nov., isolated from an saline lake in Inner Mongolia, China.</title>
        <authorList>
            <person name="Liang Q.-Y."/>
        </authorList>
    </citation>
    <scope>NUCLEOTIDE SEQUENCE [LARGE SCALE GENOMIC DNA]</scope>
    <source>
        <strain evidence="10 11">D20</strain>
    </source>
</reference>
<sequence>MTTLRAPRSRLLSHAVRNALLSLPLCLGTLGASAQSEPPTAVAARHYDIPAGPLAAALTRFAADAGIALSVDATLVADLHSPGIRGTHELAPGFAALLRGTGLEAARAADGQWTLRPAPRHTHVLGEVVVLSTPDSLGTRVLGRDTLDALGRGDGDITSALRVLPNVQFDFNRLNPGRQGEIAPAEVSIHGAKPYDNVFLFDGMSFSNNLDPIQSNPNNAASPPSSSQGLAIDTSLLCRITVRDANVPAEFGHFSGGAISADTCEPVRSFGGSVSMELSRSEWMNYHLNEAQQLAYEQSTSDASAPEFDKRTYRLALEGRPADNLGIIASYVRKTAEIPLRAYGGGNVSQADDSQKTETRLSENYFMRAFWTLTPTVKADLSLFHAPQRDRHFINNTRNSWFEIKQGGQGINLGLSHRHDAVLVSHRLTWNEYQSSRDADANWFGSWRYSAGDKNWGYRSSATAWNSGEGQYGDIDQKQRTTTYQLKADWLPLKLGSTTHSFQTGLEVSEQQKYFHRLEDGAMYLRVSSTNTCATASAGVDTETCSLSPTWNGWPGQFFDRVTYYNAGKFEVDNTMLSLFGQYELEWERLRVRLGARYEKDDLNPESTISPRAALFWDVFGNDATRIEVGANRYYSQNFMSYYVKQHVLALQTSGTRSLSGGVLTDWTYTPTTTWRNYRENLDGLKTPYSDETVFSLSQSWIGARWGLKLVRRNEHDQVVRRPHSAGGNVFTNDGSSKARTAAFTVETEHPLRFGTSLSTVSLGIDYTDVQSSHAEYEDLITLAQERDPVRYDGRCMEWHERPADNFNRPLTARLHLVTQLPQYRLTIGNLFSYRDSYQKFTRQGSAECGGMTVNNYVLTTFRPAVTWDMRINWALPTVAGQEAFVALSIDNVLDRTNEIQDGSNGIIYEKGRQFWIELGYRF</sequence>
<dbReference type="InterPro" id="IPR039426">
    <property type="entry name" value="TonB-dep_rcpt-like"/>
</dbReference>
<feature type="domain" description="Secretin/TonB short N-terminal" evidence="9">
    <location>
        <begin position="67"/>
        <end position="118"/>
    </location>
</feature>
<dbReference type="InterPro" id="IPR011662">
    <property type="entry name" value="Secretin/TonB_short_N"/>
</dbReference>
<protein>
    <recommendedName>
        <fullName evidence="9">Secretin/TonB short N-terminal domain-containing protein</fullName>
    </recommendedName>
</protein>
<dbReference type="OrthoDB" id="9766643at2"/>
<keyword evidence="4 7" id="KW-0812">Transmembrane</keyword>
<comment type="subcellular location">
    <subcellularLocation>
        <location evidence="1 7">Cell outer membrane</location>
        <topology evidence="1 7">Multi-pass membrane protein</topology>
    </subcellularLocation>
</comment>
<keyword evidence="5 7" id="KW-0472">Membrane</keyword>
<comment type="caution">
    <text evidence="10">The sequence shown here is derived from an EMBL/GenBank/DDBJ whole genome shotgun (WGS) entry which is preliminary data.</text>
</comment>
<keyword evidence="6 7" id="KW-0998">Cell outer membrane</keyword>
<evidence type="ECO:0000256" key="3">
    <source>
        <dbReference type="ARBA" id="ARBA00022452"/>
    </source>
</evidence>
<dbReference type="Gene3D" id="2.40.170.20">
    <property type="entry name" value="TonB-dependent receptor, beta-barrel domain"/>
    <property type="match status" value="1"/>
</dbReference>
<organism evidence="10 11">
    <name type="scientific">Pseudothauera lacus</name>
    <dbReference type="NCBI Taxonomy" id="2136175"/>
    <lineage>
        <taxon>Bacteria</taxon>
        <taxon>Pseudomonadati</taxon>
        <taxon>Pseudomonadota</taxon>
        <taxon>Betaproteobacteria</taxon>
        <taxon>Rhodocyclales</taxon>
        <taxon>Zoogloeaceae</taxon>
        <taxon>Pseudothauera</taxon>
    </lineage>
</organism>
<evidence type="ECO:0000256" key="2">
    <source>
        <dbReference type="ARBA" id="ARBA00022448"/>
    </source>
</evidence>
<keyword evidence="2 7" id="KW-0813">Transport</keyword>
<evidence type="ECO:0000256" key="1">
    <source>
        <dbReference type="ARBA" id="ARBA00004571"/>
    </source>
</evidence>
<reference evidence="10 11" key="1">
    <citation type="submission" date="2018-03" db="EMBL/GenBank/DDBJ databases">
        <authorList>
            <person name="Keele B.F."/>
        </authorList>
    </citation>
    <scope>NUCLEOTIDE SEQUENCE [LARGE SCALE GENOMIC DNA]</scope>
    <source>
        <strain evidence="10 11">D20</strain>
    </source>
</reference>
<feature type="chain" id="PRO_5015523415" description="Secretin/TonB short N-terminal domain-containing protein" evidence="8">
    <location>
        <begin position="35"/>
        <end position="923"/>
    </location>
</feature>
<dbReference type="Proteomes" id="UP000241193">
    <property type="component" value="Unassembled WGS sequence"/>
</dbReference>
<dbReference type="AlphaFoldDB" id="A0A2T4IJ23"/>
<evidence type="ECO:0000256" key="7">
    <source>
        <dbReference type="PROSITE-ProRule" id="PRU01360"/>
    </source>
</evidence>
<evidence type="ECO:0000256" key="5">
    <source>
        <dbReference type="ARBA" id="ARBA00023136"/>
    </source>
</evidence>
<dbReference type="SUPFAM" id="SSF56935">
    <property type="entry name" value="Porins"/>
    <property type="match status" value="1"/>
</dbReference>
<proteinExistence type="inferred from homology"/>
<dbReference type="RefSeq" id="WP_107492285.1">
    <property type="nucleotide sequence ID" value="NZ_PZKC01000002.1"/>
</dbReference>
<dbReference type="InterPro" id="IPR036942">
    <property type="entry name" value="Beta-barrel_TonB_sf"/>
</dbReference>
<dbReference type="EMBL" id="PZKC01000002">
    <property type="protein sequence ID" value="PTD97765.1"/>
    <property type="molecule type" value="Genomic_DNA"/>
</dbReference>
<gene>
    <name evidence="10" type="ORF">C8261_03570</name>
</gene>
<dbReference type="SMART" id="SM00965">
    <property type="entry name" value="STN"/>
    <property type="match status" value="1"/>
</dbReference>
<accession>A0A2T4IJ23</accession>
<keyword evidence="3 7" id="KW-1134">Transmembrane beta strand</keyword>
<dbReference type="GO" id="GO:0009279">
    <property type="term" value="C:cell outer membrane"/>
    <property type="evidence" value="ECO:0007669"/>
    <property type="project" value="UniProtKB-SubCell"/>
</dbReference>
<evidence type="ECO:0000256" key="8">
    <source>
        <dbReference type="SAM" id="SignalP"/>
    </source>
</evidence>
<dbReference type="PROSITE" id="PS52016">
    <property type="entry name" value="TONB_DEPENDENT_REC_3"/>
    <property type="match status" value="1"/>
</dbReference>
<evidence type="ECO:0000313" key="11">
    <source>
        <dbReference type="Proteomes" id="UP000241193"/>
    </source>
</evidence>
<comment type="similarity">
    <text evidence="7">Belongs to the TonB-dependent receptor family.</text>
</comment>
<keyword evidence="8" id="KW-0732">Signal</keyword>
<feature type="signal peptide" evidence="8">
    <location>
        <begin position="1"/>
        <end position="34"/>
    </location>
</feature>